<name>A0A8T1TEH1_CHESE</name>
<evidence type="ECO:0000256" key="1">
    <source>
        <dbReference type="SAM" id="MobiDB-lite"/>
    </source>
</evidence>
<gene>
    <name evidence="2" type="ORF">G0U57_001546</name>
</gene>
<dbReference type="Proteomes" id="UP000765507">
    <property type="component" value="Unassembled WGS sequence"/>
</dbReference>
<sequence>MLAAMPHQESSPLLLPHRLSFPSTAESKGTHPQPAQTRAHAGAGTHTEDTASSVVRHRHRAANRASRRLLWRGAWEQDSTETACAESWDRVPRLWCKEKPGRDTAVLDQGGSWRQQPWGEQAEDDRPEKSQGKPRRRLSVRVRQPGGNRDRGEGVQ</sequence>
<feature type="region of interest" description="Disordered" evidence="1">
    <location>
        <begin position="1"/>
        <end position="66"/>
    </location>
</feature>
<evidence type="ECO:0000313" key="3">
    <source>
        <dbReference type="Proteomes" id="UP000765507"/>
    </source>
</evidence>
<proteinExistence type="predicted"/>
<feature type="non-terminal residue" evidence="2">
    <location>
        <position position="156"/>
    </location>
</feature>
<evidence type="ECO:0000313" key="2">
    <source>
        <dbReference type="EMBL" id="KAG6939447.1"/>
    </source>
</evidence>
<accession>A0A8T1TEH1</accession>
<protein>
    <submittedName>
        <fullName evidence="2">Uncharacterized protein</fullName>
    </submittedName>
</protein>
<dbReference type="OrthoDB" id="9428939at2759"/>
<feature type="region of interest" description="Disordered" evidence="1">
    <location>
        <begin position="100"/>
        <end position="156"/>
    </location>
</feature>
<comment type="caution">
    <text evidence="2">The sequence shown here is derived from an EMBL/GenBank/DDBJ whole genome shotgun (WGS) entry which is preliminary data.</text>
</comment>
<reference evidence="2 3" key="1">
    <citation type="journal article" date="2020" name="G3 (Bethesda)">
        <title>Draft Genome of the Common Snapping Turtle, Chelydra serpentina, a Model for Phenotypic Plasticity in Reptiles.</title>
        <authorList>
            <person name="Das D."/>
            <person name="Singh S.K."/>
            <person name="Bierstedt J."/>
            <person name="Erickson A."/>
            <person name="Galli G.L.J."/>
            <person name="Crossley D.A. 2nd"/>
            <person name="Rhen T."/>
        </authorList>
    </citation>
    <scope>NUCLEOTIDE SEQUENCE [LARGE SCALE GENOMIC DNA]</scope>
    <source>
        <strain evidence="2">KW</strain>
    </source>
</reference>
<feature type="compositionally biased region" description="Basic residues" evidence="1">
    <location>
        <begin position="55"/>
        <end position="66"/>
    </location>
</feature>
<keyword evidence="3" id="KW-1185">Reference proteome</keyword>
<organism evidence="2 3">
    <name type="scientific">Chelydra serpentina</name>
    <name type="common">Snapping turtle</name>
    <name type="synonym">Testudo serpentina</name>
    <dbReference type="NCBI Taxonomy" id="8475"/>
    <lineage>
        <taxon>Eukaryota</taxon>
        <taxon>Metazoa</taxon>
        <taxon>Chordata</taxon>
        <taxon>Craniata</taxon>
        <taxon>Vertebrata</taxon>
        <taxon>Euteleostomi</taxon>
        <taxon>Archelosauria</taxon>
        <taxon>Testudinata</taxon>
        <taxon>Testudines</taxon>
        <taxon>Cryptodira</taxon>
        <taxon>Durocryptodira</taxon>
        <taxon>Americhelydia</taxon>
        <taxon>Chelydroidea</taxon>
        <taxon>Chelydridae</taxon>
        <taxon>Chelydra</taxon>
    </lineage>
</organism>
<dbReference type="AlphaFoldDB" id="A0A8T1TEH1"/>
<dbReference type="EMBL" id="JAHGAV010000011">
    <property type="protein sequence ID" value="KAG6939447.1"/>
    <property type="molecule type" value="Genomic_DNA"/>
</dbReference>